<dbReference type="PANTHER" id="PTHR21052:SF0">
    <property type="entry name" value="ALPHA-KETOGLUTARATE-DEPENDENT DIOXYGENASE ALKB HOMOLOG 7, MITOCHONDRIAL"/>
    <property type="match status" value="1"/>
</dbReference>
<organism evidence="3 4">
    <name type="scientific">Candolleomyces aberdarensis</name>
    <dbReference type="NCBI Taxonomy" id="2316362"/>
    <lineage>
        <taxon>Eukaryota</taxon>
        <taxon>Fungi</taxon>
        <taxon>Dikarya</taxon>
        <taxon>Basidiomycota</taxon>
        <taxon>Agaricomycotina</taxon>
        <taxon>Agaricomycetes</taxon>
        <taxon>Agaricomycetidae</taxon>
        <taxon>Agaricales</taxon>
        <taxon>Agaricineae</taxon>
        <taxon>Psathyrellaceae</taxon>
        <taxon>Candolleomyces</taxon>
    </lineage>
</organism>
<dbReference type="EMBL" id="SDEE01000557">
    <property type="protein sequence ID" value="RXW15397.1"/>
    <property type="molecule type" value="Genomic_DNA"/>
</dbReference>
<dbReference type="SUPFAM" id="SSF51197">
    <property type="entry name" value="Clavaminate synthase-like"/>
    <property type="match status" value="1"/>
</dbReference>
<feature type="region of interest" description="Disordered" evidence="1">
    <location>
        <begin position="1"/>
        <end position="28"/>
    </location>
</feature>
<dbReference type="Proteomes" id="UP000290288">
    <property type="component" value="Unassembled WGS sequence"/>
</dbReference>
<protein>
    <recommendedName>
        <fullName evidence="2">Fe2OG dioxygenase domain-containing protein</fullName>
    </recommendedName>
</protein>
<dbReference type="GO" id="GO:0006631">
    <property type="term" value="P:fatty acid metabolic process"/>
    <property type="evidence" value="ECO:0007669"/>
    <property type="project" value="TreeGrafter"/>
</dbReference>
<dbReference type="PANTHER" id="PTHR21052">
    <property type="entry name" value="SPERMATOGENESIS ASSOCIATED 11-RELATED"/>
    <property type="match status" value="1"/>
</dbReference>
<dbReference type="GO" id="GO:0016706">
    <property type="term" value="F:2-oxoglutarate-dependent dioxygenase activity"/>
    <property type="evidence" value="ECO:0007669"/>
    <property type="project" value="TreeGrafter"/>
</dbReference>
<dbReference type="STRING" id="2316362.A0A4Q2D7C1"/>
<dbReference type="Pfam" id="PF03061">
    <property type="entry name" value="4HBT"/>
    <property type="match status" value="1"/>
</dbReference>
<dbReference type="GO" id="GO:0006974">
    <property type="term" value="P:DNA damage response"/>
    <property type="evidence" value="ECO:0007669"/>
    <property type="project" value="InterPro"/>
</dbReference>
<dbReference type="Gene3D" id="3.10.129.10">
    <property type="entry name" value="Hotdog Thioesterase"/>
    <property type="match status" value="1"/>
</dbReference>
<feature type="compositionally biased region" description="Acidic residues" evidence="1">
    <location>
        <begin position="248"/>
        <end position="258"/>
    </location>
</feature>
<evidence type="ECO:0000313" key="4">
    <source>
        <dbReference type="Proteomes" id="UP000290288"/>
    </source>
</evidence>
<feature type="domain" description="Fe2OG dioxygenase" evidence="2">
    <location>
        <begin position="190"/>
        <end position="327"/>
    </location>
</feature>
<dbReference type="PROSITE" id="PS51471">
    <property type="entry name" value="FE2OG_OXY"/>
    <property type="match status" value="1"/>
</dbReference>
<dbReference type="InterPro" id="IPR037151">
    <property type="entry name" value="AlkB-like_sf"/>
</dbReference>
<dbReference type="InterPro" id="IPR005123">
    <property type="entry name" value="Oxoglu/Fe-dep_dioxygenase_dom"/>
</dbReference>
<dbReference type="GO" id="GO:0005759">
    <property type="term" value="C:mitochondrial matrix"/>
    <property type="evidence" value="ECO:0007669"/>
    <property type="project" value="TreeGrafter"/>
</dbReference>
<feature type="region of interest" description="Disordered" evidence="1">
    <location>
        <begin position="238"/>
        <end position="263"/>
    </location>
</feature>
<sequence length="552" mass="59999">MTVSLSPSTKRKLDQEVEQQAPKERKKLRIEIPTLPGLGDSPSPDRVDSLFSSVSYDSLFDEPQNLAECASDAVEELVTVTPPLALNYGPPIGGLYFEPSLRIPQETADSVVEFCMKTYFTTPGANQVMLFGRAPAARPEPSDDCPTPTLKDFNKPIGLPDVLCSLLDTLRAALHPVLPSSTHALLFPSKPTMARQAIINLYEPGDGITPHVDLLGRYADGIIGVSFGSGCVMRFDKVSTPTTPSSGPEDDAEDPPEPEPERTRWDLHLPKRSVIVLSGEARYDWTHGDGRRRSGFRHALARALSSATILFTLLHCTRWGEISWFTTITTWPDLRPSCISLLPFVSVYISPLQEHIPEKPIPFTTKIMSSSAVDISSISGNASDSTKEVLSSVHRIFANRTGNDNAGPIFGEAIQKRLQVTEVSVNPKAEEPQRLEGKVVLETIVEEDMLNGGGIIHGGCSAFLIDVCSTLALIALNLETTQGAVVSVSQALNVVYHSPAALGDKIRIVNQTITVGARAHSVRTEIWNVTHHRLVSSGTHIKMQPSAPKANL</sequence>
<dbReference type="InterPro" id="IPR027450">
    <property type="entry name" value="AlkB-like"/>
</dbReference>
<name>A0A4Q2D7C1_9AGAR</name>
<proteinExistence type="predicted"/>
<keyword evidence="4" id="KW-1185">Reference proteome</keyword>
<accession>A0A4Q2D7C1</accession>
<dbReference type="InterPro" id="IPR029069">
    <property type="entry name" value="HotDog_dom_sf"/>
</dbReference>
<dbReference type="InterPro" id="IPR006683">
    <property type="entry name" value="Thioestr_dom"/>
</dbReference>
<dbReference type="CDD" id="cd03443">
    <property type="entry name" value="PaaI_thioesterase"/>
    <property type="match status" value="1"/>
</dbReference>
<dbReference type="AlphaFoldDB" id="A0A4Q2D7C1"/>
<dbReference type="InterPro" id="IPR032870">
    <property type="entry name" value="ALKBH7-like"/>
</dbReference>
<dbReference type="SUPFAM" id="SSF54637">
    <property type="entry name" value="Thioesterase/thiol ester dehydrase-isomerase"/>
    <property type="match status" value="1"/>
</dbReference>
<evidence type="ECO:0000259" key="2">
    <source>
        <dbReference type="PROSITE" id="PS51471"/>
    </source>
</evidence>
<dbReference type="Pfam" id="PF13532">
    <property type="entry name" value="2OG-FeII_Oxy_2"/>
    <property type="match status" value="1"/>
</dbReference>
<dbReference type="Gene3D" id="2.60.120.590">
    <property type="entry name" value="Alpha-ketoglutarate-dependent dioxygenase AlkB-like"/>
    <property type="match status" value="1"/>
</dbReference>
<dbReference type="OrthoDB" id="412814at2759"/>
<evidence type="ECO:0000313" key="3">
    <source>
        <dbReference type="EMBL" id="RXW15397.1"/>
    </source>
</evidence>
<reference evidence="3 4" key="1">
    <citation type="submission" date="2019-01" db="EMBL/GenBank/DDBJ databases">
        <title>Draft genome sequence of Psathyrella aberdarensis IHI B618.</title>
        <authorList>
            <person name="Buettner E."/>
            <person name="Kellner H."/>
        </authorList>
    </citation>
    <scope>NUCLEOTIDE SEQUENCE [LARGE SCALE GENOMIC DNA]</scope>
    <source>
        <strain evidence="3 4">IHI B618</strain>
    </source>
</reference>
<gene>
    <name evidence="3" type="ORF">EST38_g10458</name>
</gene>
<evidence type="ECO:0000256" key="1">
    <source>
        <dbReference type="SAM" id="MobiDB-lite"/>
    </source>
</evidence>
<comment type="caution">
    <text evidence="3">The sequence shown here is derived from an EMBL/GenBank/DDBJ whole genome shotgun (WGS) entry which is preliminary data.</text>
</comment>